<comment type="caution">
    <text evidence="1">The sequence shown here is derived from an EMBL/GenBank/DDBJ whole genome shotgun (WGS) entry which is preliminary data.</text>
</comment>
<protein>
    <recommendedName>
        <fullName evidence="3">DUF1433 domain-containing protein</fullName>
    </recommendedName>
</protein>
<accession>A0ABS4S0K1</accession>
<name>A0ABS4S0K1_PAEXY</name>
<keyword evidence="2" id="KW-1185">Reference proteome</keyword>
<evidence type="ECO:0000313" key="1">
    <source>
        <dbReference type="EMBL" id="MBP2248653.1"/>
    </source>
</evidence>
<reference evidence="1 2" key="1">
    <citation type="submission" date="2021-03" db="EMBL/GenBank/DDBJ databases">
        <title>Genomic Encyclopedia of Type Strains, Phase IV (KMG-IV): sequencing the most valuable type-strain genomes for metagenomic binning, comparative biology and taxonomic classification.</title>
        <authorList>
            <person name="Goeker M."/>
        </authorList>
    </citation>
    <scope>NUCLEOTIDE SEQUENCE [LARGE SCALE GENOMIC DNA]</scope>
    <source>
        <strain evidence="1 2">DSM 21292</strain>
    </source>
</reference>
<dbReference type="EMBL" id="JAGIKV010000025">
    <property type="protein sequence ID" value="MBP2248653.1"/>
    <property type="molecule type" value="Genomic_DNA"/>
</dbReference>
<evidence type="ECO:0008006" key="3">
    <source>
        <dbReference type="Google" id="ProtNLM"/>
    </source>
</evidence>
<organism evidence="1 2">
    <name type="scientific">Paenibacillus xylanexedens</name>
    <dbReference type="NCBI Taxonomy" id="528191"/>
    <lineage>
        <taxon>Bacteria</taxon>
        <taxon>Bacillati</taxon>
        <taxon>Bacillota</taxon>
        <taxon>Bacilli</taxon>
        <taxon>Bacillales</taxon>
        <taxon>Paenibacillaceae</taxon>
        <taxon>Paenibacillus</taxon>
    </lineage>
</organism>
<gene>
    <name evidence="1" type="ORF">J2Z28_005336</name>
</gene>
<dbReference type="Proteomes" id="UP000810207">
    <property type="component" value="Unassembled WGS sequence"/>
</dbReference>
<sequence>MAAMLVLILGGCAGVNEKKIKDQEIINRSEAMAIEYLKNTYKLDVTITQKKILPKMAMSRVTIYGYVTGHEDQTFSVYINYETNKQESFGYSKQLKKALNEKGYNIQ</sequence>
<proteinExistence type="predicted"/>
<evidence type="ECO:0000313" key="2">
    <source>
        <dbReference type="Proteomes" id="UP000810207"/>
    </source>
</evidence>